<keyword evidence="6" id="KW-0663">Pyridoxal phosphate</keyword>
<evidence type="ECO:0000259" key="7">
    <source>
        <dbReference type="Pfam" id="PF00155"/>
    </source>
</evidence>
<protein>
    <submittedName>
        <fullName evidence="8">Aromatic amino acid transaminase</fullName>
    </submittedName>
</protein>
<evidence type="ECO:0000256" key="2">
    <source>
        <dbReference type="ARBA" id="ARBA00007441"/>
    </source>
</evidence>
<dbReference type="NCBIfam" id="NF006719">
    <property type="entry name" value="PRK09257.1"/>
    <property type="match status" value="1"/>
</dbReference>
<dbReference type="PRINTS" id="PR00799">
    <property type="entry name" value="TRANSAMINASE"/>
</dbReference>
<proteinExistence type="inferred from homology"/>
<evidence type="ECO:0000256" key="4">
    <source>
        <dbReference type="ARBA" id="ARBA00022576"/>
    </source>
</evidence>
<organism evidence="8 9">
    <name type="scientific">Novosphingobium kalidii</name>
    <dbReference type="NCBI Taxonomy" id="3230299"/>
    <lineage>
        <taxon>Bacteria</taxon>
        <taxon>Pseudomonadati</taxon>
        <taxon>Pseudomonadota</taxon>
        <taxon>Alphaproteobacteria</taxon>
        <taxon>Sphingomonadales</taxon>
        <taxon>Sphingomonadaceae</taxon>
        <taxon>Novosphingobium</taxon>
    </lineage>
</organism>
<comment type="caution">
    <text evidence="8">The sequence shown here is derived from an EMBL/GenBank/DDBJ whole genome shotgun (WGS) entry which is preliminary data.</text>
</comment>
<keyword evidence="4" id="KW-0032">Aminotransferase</keyword>
<dbReference type="InterPro" id="IPR000796">
    <property type="entry name" value="Asp_trans"/>
</dbReference>
<dbReference type="CDD" id="cd00609">
    <property type="entry name" value="AAT_like"/>
    <property type="match status" value="1"/>
</dbReference>
<comment type="cofactor">
    <cofactor evidence="1">
        <name>pyridoxal 5'-phosphate</name>
        <dbReference type="ChEBI" id="CHEBI:597326"/>
    </cofactor>
</comment>
<feature type="domain" description="Aminotransferase class I/classII large" evidence="7">
    <location>
        <begin position="27"/>
        <end position="387"/>
    </location>
</feature>
<dbReference type="EMBL" id="JBEWLY010000007">
    <property type="protein sequence ID" value="MET1754454.1"/>
    <property type="molecule type" value="Genomic_DNA"/>
</dbReference>
<dbReference type="Proteomes" id="UP001548713">
    <property type="component" value="Unassembled WGS sequence"/>
</dbReference>
<accession>A0ABV2CXX7</accession>
<dbReference type="SUPFAM" id="SSF53383">
    <property type="entry name" value="PLP-dependent transferases"/>
    <property type="match status" value="1"/>
</dbReference>
<dbReference type="InterPro" id="IPR015424">
    <property type="entry name" value="PyrdxlP-dep_Trfase"/>
</dbReference>
<dbReference type="InterPro" id="IPR015421">
    <property type="entry name" value="PyrdxlP-dep_Trfase_major"/>
</dbReference>
<dbReference type="RefSeq" id="WP_353982855.1">
    <property type="nucleotide sequence ID" value="NZ_JBEWLY010000007.1"/>
</dbReference>
<dbReference type="PANTHER" id="PTHR11879:SF22">
    <property type="entry name" value="ASPARTATE AMINOTRANSFERASE, MITOCHONDRIAL"/>
    <property type="match status" value="1"/>
</dbReference>
<evidence type="ECO:0000256" key="1">
    <source>
        <dbReference type="ARBA" id="ARBA00001933"/>
    </source>
</evidence>
<evidence type="ECO:0000313" key="8">
    <source>
        <dbReference type="EMBL" id="MET1754454.1"/>
    </source>
</evidence>
<dbReference type="PANTHER" id="PTHR11879">
    <property type="entry name" value="ASPARTATE AMINOTRANSFERASE"/>
    <property type="match status" value="1"/>
</dbReference>
<evidence type="ECO:0000256" key="5">
    <source>
        <dbReference type="ARBA" id="ARBA00022679"/>
    </source>
</evidence>
<dbReference type="Gene3D" id="3.40.640.10">
    <property type="entry name" value="Type I PLP-dependent aspartate aminotransferase-like (Major domain)"/>
    <property type="match status" value="1"/>
</dbReference>
<comment type="similarity">
    <text evidence="2">Belongs to the class-I pyridoxal-phosphate-dependent aminotransferase family.</text>
</comment>
<dbReference type="InterPro" id="IPR004839">
    <property type="entry name" value="Aminotransferase_I/II_large"/>
</dbReference>
<dbReference type="Gene3D" id="3.90.1150.10">
    <property type="entry name" value="Aspartate Aminotransferase, domain 1"/>
    <property type="match status" value="1"/>
</dbReference>
<evidence type="ECO:0000256" key="3">
    <source>
        <dbReference type="ARBA" id="ARBA00011738"/>
    </source>
</evidence>
<dbReference type="Pfam" id="PF00155">
    <property type="entry name" value="Aminotran_1_2"/>
    <property type="match status" value="1"/>
</dbReference>
<name>A0ABV2CXX7_9SPHN</name>
<keyword evidence="9" id="KW-1185">Reference proteome</keyword>
<sequence>MLINLQQQPADALLALIKLHNADPRADKIDLGVGVYRTGEGETPVFASIKGAEKKLVEEQDSKAYLGPEGDMAFVAALMPYIFGKDSPDMGNRIEGMQTPGGTGSLRLALALAKRSGIERVIVGVPSWPNHAQICADLGLGVVEFNHARADGKTDMDALRAALSGSGEKDAILLHGCCHNPTGIDYSHAEWDEIAALVAEKKVLPILDLAYQGLGNGMEEDAYGVRRVLVAVPEALVCYSCDKNFGLYRDRVGALYVMMPSQADLPSVMSNAHALARANWSQPPDHGGAAVRLVLEDPALTAQWLAELDHMRERMREVRAKVAAAGRAGAVDLRPLGGQNGLFSIIPLSKEQVLEMREKHGIYMAGSGRINVAGLTMGNIDKFIDAVAQVTA</sequence>
<reference evidence="8 9" key="1">
    <citation type="submission" date="2024-07" db="EMBL/GenBank/DDBJ databases">
        <title>Novosphingobium kalidii RD2P27.</title>
        <authorList>
            <person name="Sun J.-Q."/>
        </authorList>
    </citation>
    <scope>NUCLEOTIDE SEQUENCE [LARGE SCALE GENOMIC DNA]</scope>
    <source>
        <strain evidence="8 9">RD2P27</strain>
    </source>
</reference>
<keyword evidence="5" id="KW-0808">Transferase</keyword>
<evidence type="ECO:0000256" key="6">
    <source>
        <dbReference type="ARBA" id="ARBA00022898"/>
    </source>
</evidence>
<evidence type="ECO:0000313" key="9">
    <source>
        <dbReference type="Proteomes" id="UP001548713"/>
    </source>
</evidence>
<dbReference type="InterPro" id="IPR015422">
    <property type="entry name" value="PyrdxlP-dep_Trfase_small"/>
</dbReference>
<comment type="subunit">
    <text evidence="3">Homodimer.</text>
</comment>
<gene>
    <name evidence="8" type="ORF">ABVV53_03085</name>
</gene>